<dbReference type="GO" id="GO:0008176">
    <property type="term" value="F:tRNA (guanine(46)-N7)-methyltransferase activity"/>
    <property type="evidence" value="ECO:0007669"/>
    <property type="project" value="UniProtKB-EC"/>
</dbReference>
<evidence type="ECO:0000256" key="6">
    <source>
        <dbReference type="ARBA" id="ARBA00022694"/>
    </source>
</evidence>
<reference evidence="7" key="1">
    <citation type="submission" date="2018-06" db="EMBL/GenBank/DDBJ databases">
        <authorList>
            <person name="Zhirakovskaya E."/>
        </authorList>
    </citation>
    <scope>NUCLEOTIDE SEQUENCE</scope>
</reference>
<evidence type="ECO:0000256" key="2">
    <source>
        <dbReference type="ARBA" id="ARBA00011977"/>
    </source>
</evidence>
<dbReference type="NCBIfam" id="TIGR00091">
    <property type="entry name" value="tRNA (guanosine(46)-N7)-methyltransferase TrmB"/>
    <property type="match status" value="1"/>
</dbReference>
<dbReference type="PANTHER" id="PTHR23417">
    <property type="entry name" value="3-DEOXY-D-MANNO-OCTULOSONIC-ACID TRANSFERASE/TRNA GUANINE-N 7 - -METHYLTRANSFERASE"/>
    <property type="match status" value="1"/>
</dbReference>
<dbReference type="GO" id="GO:0043527">
    <property type="term" value="C:tRNA methyltransferase complex"/>
    <property type="evidence" value="ECO:0007669"/>
    <property type="project" value="TreeGrafter"/>
</dbReference>
<dbReference type="SUPFAM" id="SSF53335">
    <property type="entry name" value="S-adenosyl-L-methionine-dependent methyltransferases"/>
    <property type="match status" value="1"/>
</dbReference>
<evidence type="ECO:0000256" key="4">
    <source>
        <dbReference type="ARBA" id="ARBA00022679"/>
    </source>
</evidence>
<organism evidence="7">
    <name type="scientific">hydrothermal vent metagenome</name>
    <dbReference type="NCBI Taxonomy" id="652676"/>
    <lineage>
        <taxon>unclassified sequences</taxon>
        <taxon>metagenomes</taxon>
        <taxon>ecological metagenomes</taxon>
    </lineage>
</organism>
<sequence length="231" mass="26634">MQQKINSREDHRIRSFVRRQGRLTAAQNFALEKYLPTFGLLASDGVFDFEKIYQRKAPTHLEIGFGNGQSVSNMAAAHPENNYLGVEVHRPGVGNLLQLIHKQELTNVRVMTDDAFDVLNNNIADNSLAAVYIYFPDPWHKRCHAKRRIINPVFVEMLAAKMEPNGLLHMATDWKDYARHMMKVMNGQPQFKNTAGEAAYSARPEWRTLTKFEQRGHRLGHDVWDLMFTKI</sequence>
<gene>
    <name evidence="7" type="ORF">MNBD_GAMMA23-1266</name>
</gene>
<evidence type="ECO:0000256" key="3">
    <source>
        <dbReference type="ARBA" id="ARBA00022603"/>
    </source>
</evidence>
<proteinExistence type="inferred from homology"/>
<dbReference type="Gene3D" id="3.40.50.150">
    <property type="entry name" value="Vaccinia Virus protein VP39"/>
    <property type="match status" value="1"/>
</dbReference>
<dbReference type="InterPro" id="IPR029063">
    <property type="entry name" value="SAM-dependent_MTases_sf"/>
</dbReference>
<dbReference type="PROSITE" id="PS51625">
    <property type="entry name" value="SAM_MT_TRMB"/>
    <property type="match status" value="1"/>
</dbReference>
<name>A0A3B1A6C8_9ZZZZ</name>
<keyword evidence="5" id="KW-0949">S-adenosyl-L-methionine</keyword>
<keyword evidence="6" id="KW-0819">tRNA processing</keyword>
<keyword evidence="4 7" id="KW-0808">Transferase</keyword>
<evidence type="ECO:0000256" key="5">
    <source>
        <dbReference type="ARBA" id="ARBA00022691"/>
    </source>
</evidence>
<dbReference type="InterPro" id="IPR055361">
    <property type="entry name" value="tRNA_methyltr_TrmB_bact"/>
</dbReference>
<comment type="catalytic activity">
    <reaction evidence="1">
        <text>guanosine(46) in tRNA + S-adenosyl-L-methionine = N(7)-methylguanosine(46) in tRNA + S-adenosyl-L-homocysteine</text>
        <dbReference type="Rhea" id="RHEA:42708"/>
        <dbReference type="Rhea" id="RHEA-COMP:10188"/>
        <dbReference type="Rhea" id="RHEA-COMP:10189"/>
        <dbReference type="ChEBI" id="CHEBI:57856"/>
        <dbReference type="ChEBI" id="CHEBI:59789"/>
        <dbReference type="ChEBI" id="CHEBI:74269"/>
        <dbReference type="ChEBI" id="CHEBI:74480"/>
        <dbReference type="EC" id="2.1.1.33"/>
    </reaction>
</comment>
<dbReference type="AlphaFoldDB" id="A0A3B1A6C8"/>
<evidence type="ECO:0000256" key="1">
    <source>
        <dbReference type="ARBA" id="ARBA00000142"/>
    </source>
</evidence>
<accession>A0A3B1A6C8</accession>
<protein>
    <recommendedName>
        <fullName evidence="2">tRNA (guanine(46)-N(7))-methyltransferase</fullName>
        <ecNumber evidence="2">2.1.1.33</ecNumber>
    </recommendedName>
</protein>
<evidence type="ECO:0000313" key="7">
    <source>
        <dbReference type="EMBL" id="VAW97110.1"/>
    </source>
</evidence>
<dbReference type="InterPro" id="IPR003358">
    <property type="entry name" value="tRNA_(Gua-N-7)_MeTrfase_Trmb"/>
</dbReference>
<dbReference type="PANTHER" id="PTHR23417:SF14">
    <property type="entry name" value="PENTACOTRIPEPTIDE-REPEAT REGION OF PRORP DOMAIN-CONTAINING PROTEIN"/>
    <property type="match status" value="1"/>
</dbReference>
<dbReference type="EMBL" id="UOFT01000055">
    <property type="protein sequence ID" value="VAW97110.1"/>
    <property type="molecule type" value="Genomic_DNA"/>
</dbReference>
<dbReference type="EC" id="2.1.1.33" evidence="2"/>
<dbReference type="Pfam" id="PF02390">
    <property type="entry name" value="Methyltransf_4"/>
    <property type="match status" value="1"/>
</dbReference>
<keyword evidence="3 7" id="KW-0489">Methyltransferase</keyword>
<dbReference type="HAMAP" id="MF_01057">
    <property type="entry name" value="tRNA_methyltr_TrmB"/>
    <property type="match status" value="1"/>
</dbReference>